<sequence length="105" mass="11511">MSNALPKEVTEAQEKGITVLQLEGENGELYYFGKPGREDMNRYIATAAKGKPAQAVRNLVIDKAIYPPGPELAKQFEENPGRMVALNSALQGEVGMNEEFTAKKL</sequence>
<dbReference type="EMBL" id="CP001661">
    <property type="protein sequence ID" value="ACT19681.1"/>
    <property type="molecule type" value="Genomic_DNA"/>
</dbReference>
<organism evidence="2">
    <name type="scientific">Geobacter sp. (strain M21)</name>
    <dbReference type="NCBI Taxonomy" id="443144"/>
    <lineage>
        <taxon>Bacteria</taxon>
        <taxon>Pseudomonadati</taxon>
        <taxon>Thermodesulfobacteriota</taxon>
        <taxon>Desulfuromonadia</taxon>
        <taxon>Geobacterales</taxon>
        <taxon>Geobacteraceae</taxon>
        <taxon>Geobacter</taxon>
    </lineage>
</organism>
<dbReference type="Gene3D" id="3.30.2220.10">
    <property type="entry name" value="rbstp2171"/>
    <property type="match status" value="1"/>
</dbReference>
<dbReference type="HOGENOM" id="CLU_2232704_0_0_7"/>
<dbReference type="Pfam" id="PF20941">
    <property type="entry name" value="DUF6848"/>
    <property type="match status" value="1"/>
</dbReference>
<name>C6E6Q3_GEOSM</name>
<dbReference type="STRING" id="443144.GM21_3660"/>
<dbReference type="InterPro" id="IPR049294">
    <property type="entry name" value="DUF6848"/>
</dbReference>
<feature type="domain" description="DUF6848" evidence="1">
    <location>
        <begin position="18"/>
        <end position="99"/>
    </location>
</feature>
<evidence type="ECO:0000259" key="1">
    <source>
        <dbReference type="Pfam" id="PF20941"/>
    </source>
</evidence>
<dbReference type="KEGG" id="gem:GM21_3660"/>
<proteinExistence type="predicted"/>
<dbReference type="AlphaFoldDB" id="C6E6Q3"/>
<accession>C6E6Q3</accession>
<evidence type="ECO:0000313" key="2">
    <source>
        <dbReference type="EMBL" id="ACT19681.1"/>
    </source>
</evidence>
<gene>
    <name evidence="2" type="ordered locus">GM21_3660</name>
</gene>
<reference evidence="2" key="1">
    <citation type="submission" date="2009-07" db="EMBL/GenBank/DDBJ databases">
        <title>Complete sequence of Geobacter sp. M21.</title>
        <authorList>
            <consortium name="US DOE Joint Genome Institute"/>
            <person name="Lucas S."/>
            <person name="Copeland A."/>
            <person name="Lapidus A."/>
            <person name="Glavina del Rio T."/>
            <person name="Dalin E."/>
            <person name="Tice H."/>
            <person name="Bruce D."/>
            <person name="Goodwin L."/>
            <person name="Pitluck S."/>
            <person name="Saunders E."/>
            <person name="Brettin T."/>
            <person name="Detter J.C."/>
            <person name="Han C."/>
            <person name="Larimer F."/>
            <person name="Land M."/>
            <person name="Hauser L."/>
            <person name="Kyrpides N."/>
            <person name="Ovchinnikova G."/>
            <person name="Lovley D."/>
        </authorList>
    </citation>
    <scope>NUCLEOTIDE SEQUENCE [LARGE SCALE GENOMIC DNA]</scope>
    <source>
        <strain evidence="2">M21</strain>
    </source>
</reference>
<protein>
    <recommendedName>
        <fullName evidence="1">DUF6848 domain-containing protein</fullName>
    </recommendedName>
</protein>